<gene>
    <name evidence="1" type="ORF">DXZ20_15505</name>
</gene>
<organism evidence="1 2">
    <name type="scientific">Adonisia turfae CCMR0081</name>
    <dbReference type="NCBI Taxonomy" id="2292702"/>
    <lineage>
        <taxon>Bacteria</taxon>
        <taxon>Bacillati</taxon>
        <taxon>Cyanobacteriota</taxon>
        <taxon>Adonisia</taxon>
        <taxon>Adonisia turfae</taxon>
    </lineage>
</organism>
<evidence type="ECO:0000313" key="2">
    <source>
        <dbReference type="Proteomes" id="UP000481033"/>
    </source>
</evidence>
<name>A0A6M0RLD0_9CYAN</name>
<comment type="caution">
    <text evidence="1">The sequence shown here is derived from an EMBL/GenBank/DDBJ whole genome shotgun (WGS) entry which is preliminary data.</text>
</comment>
<protein>
    <submittedName>
        <fullName evidence="1">Uncharacterized protein</fullName>
    </submittedName>
</protein>
<accession>A0A6M0RLD0</accession>
<proteinExistence type="predicted"/>
<dbReference type="EMBL" id="QXHD01000004">
    <property type="protein sequence ID" value="NEZ57058.1"/>
    <property type="molecule type" value="Genomic_DNA"/>
</dbReference>
<keyword evidence="2" id="KW-1185">Reference proteome</keyword>
<dbReference type="PANTHER" id="PTHR30007:SF0">
    <property type="entry name" value="TRANSPOSASE"/>
    <property type="match status" value="1"/>
</dbReference>
<dbReference type="PANTHER" id="PTHR30007">
    <property type="entry name" value="PHP DOMAIN PROTEIN"/>
    <property type="match status" value="1"/>
</dbReference>
<sequence length="79" mass="9493">MRSRGHKKLGEGFVPAPYRWVVERTFSWLDKARRLCRDYKVLPENHEGVVYGGMIRLMLRRLTDNRRRWTSKTPQAAQY</sequence>
<dbReference type="Proteomes" id="UP000481033">
    <property type="component" value="Unassembled WGS sequence"/>
</dbReference>
<evidence type="ECO:0000313" key="1">
    <source>
        <dbReference type="EMBL" id="NEZ57058.1"/>
    </source>
</evidence>
<reference evidence="1 2" key="1">
    <citation type="journal article" date="2020" name="Microb. Ecol.">
        <title>Ecogenomics of the Marine Benthic Filamentous Cyanobacterium Adonisia.</title>
        <authorList>
            <person name="Walter J.M."/>
            <person name="Coutinho F.H."/>
            <person name="Leomil L."/>
            <person name="Hargreaves P.I."/>
            <person name="Campeao M.E."/>
            <person name="Vieira V.V."/>
            <person name="Silva B.S."/>
            <person name="Fistarol G.O."/>
            <person name="Salomon P.S."/>
            <person name="Sawabe T."/>
            <person name="Mino S."/>
            <person name="Hosokawa M."/>
            <person name="Miyashita H."/>
            <person name="Maruyama F."/>
            <person name="van Verk M.C."/>
            <person name="Dutilh B.E."/>
            <person name="Thompson C.C."/>
            <person name="Thompson F.L."/>
        </authorList>
    </citation>
    <scope>NUCLEOTIDE SEQUENCE [LARGE SCALE GENOMIC DNA]</scope>
    <source>
        <strain evidence="1 2">CCMR0081</strain>
    </source>
</reference>
<dbReference type="AlphaFoldDB" id="A0A6M0RLD0"/>